<feature type="chain" id="PRO_5047365172" description="AA1-like domain-containing protein" evidence="1">
    <location>
        <begin position="20"/>
        <end position="73"/>
    </location>
</feature>
<protein>
    <recommendedName>
        <fullName evidence="4">AA1-like domain-containing protein</fullName>
    </recommendedName>
</protein>
<proteinExistence type="predicted"/>
<accession>A0ABR4IC65</accession>
<feature type="signal peptide" evidence="1">
    <location>
        <begin position="1"/>
        <end position="19"/>
    </location>
</feature>
<evidence type="ECO:0008006" key="4">
    <source>
        <dbReference type="Google" id="ProtNLM"/>
    </source>
</evidence>
<organism evidence="2 3">
    <name type="scientific">Aspergillus cavernicola</name>
    <dbReference type="NCBI Taxonomy" id="176166"/>
    <lineage>
        <taxon>Eukaryota</taxon>
        <taxon>Fungi</taxon>
        <taxon>Dikarya</taxon>
        <taxon>Ascomycota</taxon>
        <taxon>Pezizomycotina</taxon>
        <taxon>Eurotiomycetes</taxon>
        <taxon>Eurotiomycetidae</taxon>
        <taxon>Eurotiales</taxon>
        <taxon>Aspergillaceae</taxon>
        <taxon>Aspergillus</taxon>
        <taxon>Aspergillus subgen. Nidulantes</taxon>
    </lineage>
</organism>
<name>A0ABR4IC65_9EURO</name>
<keyword evidence="1" id="KW-0732">Signal</keyword>
<evidence type="ECO:0000313" key="3">
    <source>
        <dbReference type="Proteomes" id="UP001610335"/>
    </source>
</evidence>
<keyword evidence="3" id="KW-1185">Reference proteome</keyword>
<sequence>MRISILIPALALFVTNAAAIEMDVREDGQDWVTVTGIESGVCKTFDIDVIQVNIDPGSNDSKSFICSFYGYTP</sequence>
<evidence type="ECO:0000313" key="2">
    <source>
        <dbReference type="EMBL" id="KAL2825336.1"/>
    </source>
</evidence>
<dbReference type="Proteomes" id="UP001610335">
    <property type="component" value="Unassembled WGS sequence"/>
</dbReference>
<evidence type="ECO:0000256" key="1">
    <source>
        <dbReference type="SAM" id="SignalP"/>
    </source>
</evidence>
<comment type="caution">
    <text evidence="2">The sequence shown here is derived from an EMBL/GenBank/DDBJ whole genome shotgun (WGS) entry which is preliminary data.</text>
</comment>
<dbReference type="EMBL" id="JBFXLS010000037">
    <property type="protein sequence ID" value="KAL2825336.1"/>
    <property type="molecule type" value="Genomic_DNA"/>
</dbReference>
<gene>
    <name evidence="2" type="ORF">BDW59DRAFT_161812</name>
</gene>
<reference evidence="2 3" key="1">
    <citation type="submission" date="2024-07" db="EMBL/GenBank/DDBJ databases">
        <title>Section-level genome sequencing and comparative genomics of Aspergillus sections Usti and Cavernicolus.</title>
        <authorList>
            <consortium name="Lawrence Berkeley National Laboratory"/>
            <person name="Nybo J.L."/>
            <person name="Vesth T.C."/>
            <person name="Theobald S."/>
            <person name="Frisvad J.C."/>
            <person name="Larsen T.O."/>
            <person name="Kjaerboelling I."/>
            <person name="Rothschild-Mancinelli K."/>
            <person name="Lyhne E.K."/>
            <person name="Kogle M.E."/>
            <person name="Barry K."/>
            <person name="Clum A."/>
            <person name="Na H."/>
            <person name="Ledsgaard L."/>
            <person name="Lin J."/>
            <person name="Lipzen A."/>
            <person name="Kuo A."/>
            <person name="Riley R."/>
            <person name="Mondo S."/>
            <person name="LaButti K."/>
            <person name="Haridas S."/>
            <person name="Pangalinan J."/>
            <person name="Salamov A.A."/>
            <person name="Simmons B.A."/>
            <person name="Magnuson J.K."/>
            <person name="Chen J."/>
            <person name="Drula E."/>
            <person name="Henrissat B."/>
            <person name="Wiebenga A."/>
            <person name="Lubbers R.J."/>
            <person name="Gomes A.C."/>
            <person name="Makela M.R."/>
            <person name="Stajich J."/>
            <person name="Grigoriev I.V."/>
            <person name="Mortensen U.H."/>
            <person name="De vries R.P."/>
            <person name="Baker S.E."/>
            <person name="Andersen M.R."/>
        </authorList>
    </citation>
    <scope>NUCLEOTIDE SEQUENCE [LARGE SCALE GENOMIC DNA]</scope>
    <source>
        <strain evidence="2 3">CBS 600.67</strain>
    </source>
</reference>